<keyword evidence="5" id="KW-0472">Membrane</keyword>
<dbReference type="Gene3D" id="3.30.479.30">
    <property type="entry name" value="Band 7 domain"/>
    <property type="match status" value="1"/>
</dbReference>
<dbReference type="InterPro" id="IPR001107">
    <property type="entry name" value="Band_7"/>
</dbReference>
<evidence type="ECO:0000256" key="1">
    <source>
        <dbReference type="ARBA" id="ARBA00004167"/>
    </source>
</evidence>
<dbReference type="RefSeq" id="WP_174408642.1">
    <property type="nucleotide sequence ID" value="NZ_BLVP01000002.1"/>
</dbReference>
<comment type="caution">
    <text evidence="8">The sequence shown here is derived from an EMBL/GenBank/DDBJ whole genome shotgun (WGS) entry which is preliminary data.</text>
</comment>
<dbReference type="PANTHER" id="PTHR42911">
    <property type="entry name" value="MODULATOR OF FTSH PROTEASE HFLC"/>
    <property type="match status" value="1"/>
</dbReference>
<dbReference type="Proteomes" id="UP000503820">
    <property type="component" value="Unassembled WGS sequence"/>
</dbReference>
<proteinExistence type="inferred from homology"/>
<evidence type="ECO:0000313" key="8">
    <source>
        <dbReference type="EMBL" id="GFM35940.1"/>
    </source>
</evidence>
<dbReference type="InterPro" id="IPR010200">
    <property type="entry name" value="HflC"/>
</dbReference>
<dbReference type="CDD" id="cd03405">
    <property type="entry name" value="SPFH_HflC"/>
    <property type="match status" value="1"/>
</dbReference>
<evidence type="ECO:0000256" key="4">
    <source>
        <dbReference type="ARBA" id="ARBA00022989"/>
    </source>
</evidence>
<dbReference type="NCBIfam" id="TIGR01932">
    <property type="entry name" value="hflC"/>
    <property type="match status" value="1"/>
</dbReference>
<feature type="domain" description="Band 7" evidence="7">
    <location>
        <begin position="21"/>
        <end position="183"/>
    </location>
</feature>
<comment type="similarity">
    <text evidence="2 6">Belongs to the band 7/mec-2 family. HflC subfamily.</text>
</comment>
<keyword evidence="4" id="KW-1133">Transmembrane helix</keyword>
<evidence type="ECO:0000256" key="3">
    <source>
        <dbReference type="ARBA" id="ARBA00022692"/>
    </source>
</evidence>
<sequence length="282" mass="32364">MSNRSLLLIVGVCVAIVVFFQSAFTVHQTQRALVLQLGKPVGGILEPGLHFKLPFVQNVIYLDSRVLDYDTQPAEAITQDKKALVMDNYVRWRIVDPLRFYQTVRTIPSAQARLEDIVYSQLRVYIGQFTLTQIVSEERIAIMDKVTKRASEIISEYGIEIIDVRIKRTDLPAENQRAIFGRMQAERERQAKQYRSEGQQESTTIRSTADKEQAVILAQARREASIIRGEGEARAARVFAEALSKAPDFYEFQRSLETYRKSFKTNTRILLSTDDPFLKHME</sequence>
<keyword evidence="9" id="KW-1185">Reference proteome</keyword>
<accession>A0A7J0BQJ3</accession>
<dbReference type="PANTHER" id="PTHR42911:SF1">
    <property type="entry name" value="MODULATOR OF FTSH PROTEASE HFLC"/>
    <property type="match status" value="1"/>
</dbReference>
<dbReference type="PRINTS" id="PR00721">
    <property type="entry name" value="STOMATIN"/>
</dbReference>
<dbReference type="GO" id="GO:0016020">
    <property type="term" value="C:membrane"/>
    <property type="evidence" value="ECO:0007669"/>
    <property type="project" value="UniProtKB-SubCell"/>
</dbReference>
<dbReference type="SUPFAM" id="SSF117892">
    <property type="entry name" value="Band 7/SPFH domain"/>
    <property type="match status" value="1"/>
</dbReference>
<name>A0A7J0BQJ3_9BACT</name>
<reference evidence="8 9" key="1">
    <citation type="submission" date="2020-05" db="EMBL/GenBank/DDBJ databases">
        <title>Draft genome sequence of Desulfovibrio psychrotolerans JS1T.</title>
        <authorList>
            <person name="Ueno A."/>
            <person name="Tamazawa S."/>
            <person name="Tamamura S."/>
            <person name="Murakami T."/>
            <person name="Kiyama T."/>
            <person name="Inomata H."/>
            <person name="Amano Y."/>
            <person name="Miyakawa K."/>
            <person name="Tamaki H."/>
            <person name="Naganuma T."/>
            <person name="Kaneko K."/>
        </authorList>
    </citation>
    <scope>NUCLEOTIDE SEQUENCE [LARGE SCALE GENOMIC DNA]</scope>
    <source>
        <strain evidence="8 9">JS1</strain>
    </source>
</reference>
<dbReference type="Pfam" id="PF01145">
    <property type="entry name" value="Band_7"/>
    <property type="match status" value="1"/>
</dbReference>
<protein>
    <recommendedName>
        <fullName evidence="6">Protein HflC</fullName>
    </recommendedName>
</protein>
<comment type="subcellular location">
    <subcellularLocation>
        <location evidence="1">Membrane</location>
        <topology evidence="1">Single-pass membrane protein</topology>
    </subcellularLocation>
</comment>
<evidence type="ECO:0000256" key="5">
    <source>
        <dbReference type="ARBA" id="ARBA00023136"/>
    </source>
</evidence>
<dbReference type="EMBL" id="BLVP01000002">
    <property type="protein sequence ID" value="GFM35940.1"/>
    <property type="molecule type" value="Genomic_DNA"/>
</dbReference>
<dbReference type="InterPro" id="IPR001972">
    <property type="entry name" value="Stomatin_HflK_fam"/>
</dbReference>
<dbReference type="PIRSF" id="PIRSF005651">
    <property type="entry name" value="HflC"/>
    <property type="match status" value="1"/>
</dbReference>
<dbReference type="SMART" id="SM00244">
    <property type="entry name" value="PHB"/>
    <property type="match status" value="1"/>
</dbReference>
<dbReference type="AlphaFoldDB" id="A0A7J0BQJ3"/>
<gene>
    <name evidence="8" type="ORF">DSM19430T_06240</name>
</gene>
<evidence type="ECO:0000259" key="7">
    <source>
        <dbReference type="SMART" id="SM00244"/>
    </source>
</evidence>
<evidence type="ECO:0000256" key="2">
    <source>
        <dbReference type="ARBA" id="ARBA00007862"/>
    </source>
</evidence>
<keyword evidence="3" id="KW-0812">Transmembrane</keyword>
<dbReference type="InterPro" id="IPR036013">
    <property type="entry name" value="Band_7/SPFH_dom_sf"/>
</dbReference>
<evidence type="ECO:0000313" key="9">
    <source>
        <dbReference type="Proteomes" id="UP000503820"/>
    </source>
</evidence>
<evidence type="ECO:0000256" key="6">
    <source>
        <dbReference type="PIRNR" id="PIRNR005651"/>
    </source>
</evidence>
<comment type="function">
    <text evidence="6">HflC and HflK could regulate a protease.</text>
</comment>
<organism evidence="8 9">
    <name type="scientific">Desulfovibrio psychrotolerans</name>
    <dbReference type="NCBI Taxonomy" id="415242"/>
    <lineage>
        <taxon>Bacteria</taxon>
        <taxon>Pseudomonadati</taxon>
        <taxon>Thermodesulfobacteriota</taxon>
        <taxon>Desulfovibrionia</taxon>
        <taxon>Desulfovibrionales</taxon>
        <taxon>Desulfovibrionaceae</taxon>
        <taxon>Desulfovibrio</taxon>
    </lineage>
</organism>